<reference evidence="9 10" key="1">
    <citation type="submission" date="2017-04" db="EMBL/GenBank/DDBJ databases">
        <title>Draft genome sequence of Tuber borchii Vittad., a whitish edible truffle.</title>
        <authorList>
            <consortium name="DOE Joint Genome Institute"/>
            <person name="Murat C."/>
            <person name="Kuo A."/>
            <person name="Barry K.W."/>
            <person name="Clum A."/>
            <person name="Dockter R.B."/>
            <person name="Fauchery L."/>
            <person name="Iotti M."/>
            <person name="Kohler A."/>
            <person name="Labutti K."/>
            <person name="Lindquist E.A."/>
            <person name="Lipzen A."/>
            <person name="Ohm R.A."/>
            <person name="Wang M."/>
            <person name="Grigoriev I.V."/>
            <person name="Zambonelli A."/>
            <person name="Martin F.M."/>
        </authorList>
    </citation>
    <scope>NUCLEOTIDE SEQUENCE [LARGE SCALE GENOMIC DNA]</scope>
    <source>
        <strain evidence="9 10">Tbo3840</strain>
    </source>
</reference>
<dbReference type="STRING" id="42251.A0A2T6ZFV4"/>
<accession>A0A2T6ZFV4</accession>
<evidence type="ECO:0000259" key="8">
    <source>
        <dbReference type="PROSITE" id="PS51396"/>
    </source>
</evidence>
<dbReference type="GO" id="GO:0005737">
    <property type="term" value="C:cytoplasm"/>
    <property type="evidence" value="ECO:0007669"/>
    <property type="project" value="UniProtKB-SubCell"/>
</dbReference>
<dbReference type="EMBL" id="NESQ01000304">
    <property type="protein sequence ID" value="PUU74365.1"/>
    <property type="molecule type" value="Genomic_DNA"/>
</dbReference>
<dbReference type="InterPro" id="IPR013535">
    <property type="entry name" value="PUL_dom"/>
</dbReference>
<dbReference type="SUPFAM" id="SSF50978">
    <property type="entry name" value="WD40 repeat-like"/>
    <property type="match status" value="1"/>
</dbReference>
<dbReference type="Gene3D" id="1.25.10.10">
    <property type="entry name" value="Leucine-rich Repeat Variant"/>
    <property type="match status" value="1"/>
</dbReference>
<evidence type="ECO:0000256" key="4">
    <source>
        <dbReference type="ARBA" id="ARBA00022737"/>
    </source>
</evidence>
<dbReference type="FunFam" id="2.130.10.10:FF:000236">
    <property type="entry name" value="Polyubiquitin binding protein (Doa1/Ufd3)"/>
    <property type="match status" value="1"/>
</dbReference>
<evidence type="ECO:0000256" key="5">
    <source>
        <dbReference type="PROSITE-ProRule" id="PRU00221"/>
    </source>
</evidence>
<comment type="caution">
    <text evidence="9">The sequence shown here is derived from an EMBL/GenBank/DDBJ whole genome shotgun (WGS) entry which is preliminary data.</text>
</comment>
<dbReference type="Gene3D" id="2.130.10.10">
    <property type="entry name" value="YVTN repeat-like/Quinoprotein amine dehydrogenase"/>
    <property type="match status" value="1"/>
</dbReference>
<dbReference type="Pfam" id="PF00400">
    <property type="entry name" value="WD40"/>
    <property type="match status" value="6"/>
</dbReference>
<dbReference type="Pfam" id="PF09070">
    <property type="entry name" value="PFU"/>
    <property type="match status" value="1"/>
</dbReference>
<dbReference type="GO" id="GO:0043130">
    <property type="term" value="F:ubiquitin binding"/>
    <property type="evidence" value="ECO:0007669"/>
    <property type="project" value="TreeGrafter"/>
</dbReference>
<dbReference type="GO" id="GO:0043161">
    <property type="term" value="P:proteasome-mediated ubiquitin-dependent protein catabolic process"/>
    <property type="evidence" value="ECO:0007669"/>
    <property type="project" value="TreeGrafter"/>
</dbReference>
<keyword evidence="2" id="KW-0963">Cytoplasm</keyword>
<dbReference type="PROSITE" id="PS50082">
    <property type="entry name" value="WD_REPEATS_2"/>
    <property type="match status" value="5"/>
</dbReference>
<keyword evidence="4" id="KW-0677">Repeat</keyword>
<dbReference type="GO" id="GO:0005634">
    <property type="term" value="C:nucleus"/>
    <property type="evidence" value="ECO:0007669"/>
    <property type="project" value="TreeGrafter"/>
</dbReference>
<organism evidence="9 10">
    <name type="scientific">Tuber borchii</name>
    <name type="common">White truffle</name>
    <dbReference type="NCBI Taxonomy" id="42251"/>
    <lineage>
        <taxon>Eukaryota</taxon>
        <taxon>Fungi</taxon>
        <taxon>Dikarya</taxon>
        <taxon>Ascomycota</taxon>
        <taxon>Pezizomycotina</taxon>
        <taxon>Pezizomycetes</taxon>
        <taxon>Pezizales</taxon>
        <taxon>Tuberaceae</taxon>
        <taxon>Tuber</taxon>
    </lineage>
</organism>
<dbReference type="GO" id="GO:0010992">
    <property type="term" value="P:ubiquitin recycling"/>
    <property type="evidence" value="ECO:0007669"/>
    <property type="project" value="TreeGrafter"/>
</dbReference>
<dbReference type="PANTHER" id="PTHR19849:SF0">
    <property type="entry name" value="PHOSPHOLIPASE A-2-ACTIVATING PROTEIN"/>
    <property type="match status" value="1"/>
</dbReference>
<protein>
    <submittedName>
        <fullName evidence="9">WD40-repeat-containing domain protein</fullName>
    </submittedName>
</protein>
<evidence type="ECO:0000256" key="1">
    <source>
        <dbReference type="ARBA" id="ARBA00004496"/>
    </source>
</evidence>
<dbReference type="PROSITE" id="PS51394">
    <property type="entry name" value="PFU"/>
    <property type="match status" value="1"/>
</dbReference>
<gene>
    <name evidence="9" type="ORF">B9Z19DRAFT_1093009</name>
</gene>
<feature type="repeat" description="WD" evidence="5">
    <location>
        <begin position="183"/>
        <end position="223"/>
    </location>
</feature>
<feature type="domain" description="PUL" evidence="8">
    <location>
        <begin position="481"/>
        <end position="757"/>
    </location>
</feature>
<evidence type="ECO:0000256" key="3">
    <source>
        <dbReference type="ARBA" id="ARBA00022574"/>
    </source>
</evidence>
<proteinExistence type="predicted"/>
<evidence type="ECO:0000256" key="2">
    <source>
        <dbReference type="ARBA" id="ARBA00022490"/>
    </source>
</evidence>
<dbReference type="Gene3D" id="3.10.20.870">
    <property type="entry name" value="PFU (PLAA family ubiquitin binding), C-terminal domain"/>
    <property type="match status" value="1"/>
</dbReference>
<dbReference type="PROSITE" id="PS50294">
    <property type="entry name" value="WD_REPEATS_REGION"/>
    <property type="match status" value="2"/>
</dbReference>
<dbReference type="InterPro" id="IPR020472">
    <property type="entry name" value="WD40_PAC1"/>
</dbReference>
<dbReference type="InterPro" id="IPR015155">
    <property type="entry name" value="PFU"/>
</dbReference>
<evidence type="ECO:0000313" key="10">
    <source>
        <dbReference type="Proteomes" id="UP000244722"/>
    </source>
</evidence>
<dbReference type="Pfam" id="PF08324">
    <property type="entry name" value="PUL"/>
    <property type="match status" value="1"/>
</dbReference>
<feature type="region of interest" description="Disordered" evidence="6">
    <location>
        <begin position="451"/>
        <end position="484"/>
    </location>
</feature>
<name>A0A2T6ZFV4_TUBBO</name>
<dbReference type="Proteomes" id="UP000244722">
    <property type="component" value="Unassembled WGS sequence"/>
</dbReference>
<dbReference type="CDD" id="cd00200">
    <property type="entry name" value="WD40"/>
    <property type="match status" value="1"/>
</dbReference>
<keyword evidence="10" id="KW-1185">Reference proteome</keyword>
<dbReference type="PRINTS" id="PR00320">
    <property type="entry name" value="GPROTEINBRPT"/>
</dbReference>
<dbReference type="AlphaFoldDB" id="A0A2T6ZFV4"/>
<evidence type="ECO:0000259" key="7">
    <source>
        <dbReference type="PROSITE" id="PS51394"/>
    </source>
</evidence>
<keyword evidence="3 5" id="KW-0853">WD repeat</keyword>
<dbReference type="InterPro" id="IPR015943">
    <property type="entry name" value="WD40/YVTN_repeat-like_dom_sf"/>
</dbReference>
<evidence type="ECO:0000256" key="6">
    <source>
        <dbReference type="SAM" id="MobiDB-lite"/>
    </source>
</evidence>
<dbReference type="InterPro" id="IPR011989">
    <property type="entry name" value="ARM-like"/>
</dbReference>
<dbReference type="InterPro" id="IPR001680">
    <property type="entry name" value="WD40_rpt"/>
</dbReference>
<feature type="repeat" description="WD" evidence="5">
    <location>
        <begin position="144"/>
        <end position="174"/>
    </location>
</feature>
<dbReference type="OrthoDB" id="10265988at2759"/>
<dbReference type="InterPro" id="IPR038122">
    <property type="entry name" value="PFU_sf"/>
</dbReference>
<feature type="repeat" description="WD" evidence="5">
    <location>
        <begin position="223"/>
        <end position="253"/>
    </location>
</feature>
<feature type="domain" description="PFU" evidence="7">
    <location>
        <begin position="360"/>
        <end position="455"/>
    </location>
</feature>
<feature type="repeat" description="WD" evidence="5">
    <location>
        <begin position="11"/>
        <end position="42"/>
    </location>
</feature>
<dbReference type="PROSITE" id="PS51396">
    <property type="entry name" value="PUL"/>
    <property type="match status" value="1"/>
</dbReference>
<dbReference type="InterPro" id="IPR036322">
    <property type="entry name" value="WD40_repeat_dom_sf"/>
</dbReference>
<feature type="repeat" description="WD" evidence="5">
    <location>
        <begin position="106"/>
        <end position="136"/>
    </location>
</feature>
<evidence type="ECO:0000313" key="9">
    <source>
        <dbReference type="EMBL" id="PUU74365.1"/>
    </source>
</evidence>
<sequence length="758" mass="82740">MAGVYKLTAALRGHEDDVRAVVFPSPYFVTSVSRDATVRLWKREDSEGTVFSDHINSTGSGFINSVTFILPTEEHPKGLIVSGGQDTIIEVREPDSKDIDDAKYLLLGHTHNVCALDNYAGIIISGSWDGTARVWKGWENQYVLDGHDQGVLAVLVLSETDVVTGSADKTIRIWRNGKTIKKIEGHTDCVRGLCRMPNGGFASCANDGTVRIWSLDGHQLQELHGHTAFIYSVAALPSGEVVSAGEDRTVRIWRDGDCIQTITHPAISVWSVAVCAQNGDIVSGASDRMVRVFSREEKRWADQGALEAFENSVAASTIPSNQVGDVKKDDLPGLEALAQPGKKDGQVIMVRNGETVEAHVWSNAARAWNNVGTVVDAVGSNRKQMFEGKEYDYVFDVDIQEGAPALKLPYNASENPFEAARRFLEANELPISYLDTVGQFIVKNAGGVTLGAQEQSTGPDPWGMENRYRPDAPPPQQAKPKRIPQKSYLSITAANLPTIQSKVNELNKGLLDSGEKDIALNPDEVSALAKLCGSLQAVASPSYKAGAHNTAFSGGLELISKIITKWHSQSRLPGLDLLRLVAAATPLAATYEPINGLKAGDILETSGAFDISHPNNVMLATRTFVNLFQTEEGRDYMDNRFEQTIQLAEKASDGTTNRNLKIAKSTLLLNYAILITSKRAIDRAITLLEPLTNIVKKEIDSETIFRALVGLGTLLTLQKEVKEAALSVYEARQTVTEVEVRIKEPRIKDLATEIRELL</sequence>
<dbReference type="PANTHER" id="PTHR19849">
    <property type="entry name" value="PHOSPHOLIPASE A-2-ACTIVATING PROTEIN"/>
    <property type="match status" value="1"/>
</dbReference>
<dbReference type="SMART" id="SM00320">
    <property type="entry name" value="WD40"/>
    <property type="match status" value="6"/>
</dbReference>
<comment type="subcellular location">
    <subcellularLocation>
        <location evidence="1">Cytoplasm</location>
    </subcellularLocation>
</comment>